<feature type="domain" description="Phage terminase large subunit GpA ATPase" evidence="2">
    <location>
        <begin position="42"/>
        <end position="290"/>
    </location>
</feature>
<dbReference type="Pfam" id="PF20454">
    <property type="entry name" value="GpA_nuclease"/>
    <property type="match status" value="1"/>
</dbReference>
<evidence type="ECO:0000313" key="4">
    <source>
        <dbReference type="EMBL" id="CBS89227.1"/>
    </source>
</evidence>
<dbReference type="InterPro" id="IPR046453">
    <property type="entry name" value="GpA_ATPase"/>
</dbReference>
<protein>
    <submittedName>
        <fullName evidence="4">Terminase large subunit (DNA packaging protein A) (GpA)</fullName>
    </submittedName>
</protein>
<evidence type="ECO:0000313" key="5">
    <source>
        <dbReference type="Proteomes" id="UP000005667"/>
    </source>
</evidence>
<sequence length="640" mass="70956">MIALAAPRAVARRVIASVMRPAPPVDLNAWAASNIVFGPESPFPGPYNPNRFPFFRRILDVLSPEHPATMVVIRKSAQLGGTVLAQIFVGAILDRVPQPVFYVHPTDGNAKKWKRNKFAKMVQASPALSAVMQPEGARSGNSAMFWARRDARGFLQLAGANSPSQLSMDSYPIAVHDDMAKWLADNGSGDPEVQADSRTKAFLTTGGKILKISTPDVLPGCRITRSWSLGTRERYHVPCPHCGTMQALEWSNMLARLDEGAPDDAHFTCVHCGERIEERHRDTMNRNGEWIAENPGAEVVSFYLWAAYSPLESWANIAKAWLRAKGNAEAERSFLNDNVGEAYQTATSAPDWQGMRERAETAGMPRGTVPRGMLMVTVGCDCQIDRIEWQVVAWGPRLQRVVIDYGIIHHHVSAEAAHHELNGLVERTWPDAFGNRRPVDALAIDGGAWTDDVHAWAKRCNSSRVIVVKGARADNAPPLARVKRERRPDGQLIKAQRMWFLVGVSGLKASLYANLKKTDPLELGFIGFVAGLEDEYYRELTSEVRKPHRLRDGSTEWRWVPMQGVDQEALDTHLYAQAAAIRAGWAAKSDEQWEELRRKLEVDAPPPVPDLFNFTPAPKAPGPVQAPTKPAVIRSSYLSN</sequence>
<dbReference type="EMBL" id="FQ311870">
    <property type="protein sequence ID" value="CBS89227.1"/>
    <property type="molecule type" value="Genomic_DNA"/>
</dbReference>
<evidence type="ECO:0000256" key="1">
    <source>
        <dbReference type="SAM" id="MobiDB-lite"/>
    </source>
</evidence>
<proteinExistence type="predicted"/>
<feature type="domain" description="Terminase large subunit GpA endonuclease" evidence="3">
    <location>
        <begin position="300"/>
        <end position="586"/>
    </location>
</feature>
<evidence type="ECO:0000259" key="2">
    <source>
        <dbReference type="Pfam" id="PF05876"/>
    </source>
</evidence>
<organism evidence="4 5">
    <name type="scientific">Azospirillum lipoferum (strain 4B)</name>
    <dbReference type="NCBI Taxonomy" id="862719"/>
    <lineage>
        <taxon>Bacteria</taxon>
        <taxon>Pseudomonadati</taxon>
        <taxon>Pseudomonadota</taxon>
        <taxon>Alphaproteobacteria</taxon>
        <taxon>Rhodospirillales</taxon>
        <taxon>Azospirillaceae</taxon>
        <taxon>Azospirillum</taxon>
    </lineage>
</organism>
<dbReference type="HOGENOM" id="CLU_023850_4_0_5"/>
<dbReference type="AlphaFoldDB" id="G7ZCA7"/>
<feature type="region of interest" description="Disordered" evidence="1">
    <location>
        <begin position="610"/>
        <end position="640"/>
    </location>
</feature>
<keyword evidence="5" id="KW-1185">Reference proteome</keyword>
<gene>
    <name evidence="4" type="ordered locus">AZOLI_p20028</name>
</gene>
<geneLocation type="plasmid" evidence="4 5">
    <name>AZO_p2</name>
</geneLocation>
<evidence type="ECO:0000259" key="3">
    <source>
        <dbReference type="Pfam" id="PF20454"/>
    </source>
</evidence>
<dbReference type="GO" id="GO:0004519">
    <property type="term" value="F:endonuclease activity"/>
    <property type="evidence" value="ECO:0007669"/>
    <property type="project" value="InterPro"/>
</dbReference>
<dbReference type="GO" id="GO:0016887">
    <property type="term" value="F:ATP hydrolysis activity"/>
    <property type="evidence" value="ECO:0007669"/>
    <property type="project" value="InterPro"/>
</dbReference>
<dbReference type="OrthoDB" id="5181253at2"/>
<keyword evidence="4" id="KW-0614">Plasmid</keyword>
<dbReference type="Proteomes" id="UP000005667">
    <property type="component" value="Plasmid AZO_p2"/>
</dbReference>
<dbReference type="InterPro" id="IPR027417">
    <property type="entry name" value="P-loop_NTPase"/>
</dbReference>
<dbReference type="InterPro" id="IPR046454">
    <property type="entry name" value="GpA_endonuclease"/>
</dbReference>
<dbReference type="KEGG" id="ali:AZOLI_p20028"/>
<dbReference type="Gene3D" id="3.40.50.300">
    <property type="entry name" value="P-loop containing nucleotide triphosphate hydrolases"/>
    <property type="match status" value="1"/>
</dbReference>
<reference evidence="5" key="1">
    <citation type="journal article" date="2011" name="PLoS Genet.">
        <title>Azospirillum genomes reveal transition of bacteria from aquatic to terrestrial environments.</title>
        <authorList>
            <person name="Wisniewski-Dye F."/>
            <person name="Borziak K."/>
            <person name="Khalsa-Moyers G."/>
            <person name="Alexandre G."/>
            <person name="Sukharnikov L.O."/>
            <person name="Wuichet K."/>
            <person name="Hurst G.B."/>
            <person name="McDonald W.H."/>
            <person name="Robertson J.S."/>
            <person name="Barbe V."/>
            <person name="Calteau A."/>
            <person name="Rouy Z."/>
            <person name="Mangenot S."/>
            <person name="Prigent-Combaret C."/>
            <person name="Normand P."/>
            <person name="Boyer M."/>
            <person name="Siguier P."/>
            <person name="Dessaux Y."/>
            <person name="Elmerich C."/>
            <person name="Condemine G."/>
            <person name="Krishnen G."/>
            <person name="Kennedy I."/>
            <person name="Paterson A.H."/>
            <person name="Gonzalez V."/>
            <person name="Mavingui P."/>
            <person name="Zhulin I.B."/>
        </authorList>
    </citation>
    <scope>NUCLEOTIDE SEQUENCE [LARGE SCALE GENOMIC DNA]</scope>
    <source>
        <strain evidence="5">4B</strain>
    </source>
</reference>
<dbReference type="RefSeq" id="WP_014188673.1">
    <property type="nucleotide sequence ID" value="NC_016586.1"/>
</dbReference>
<dbReference type="Pfam" id="PF05876">
    <property type="entry name" value="GpA_ATPase"/>
    <property type="match status" value="1"/>
</dbReference>
<name>G7ZCA7_AZOL4</name>
<accession>G7ZCA7</accession>